<keyword evidence="3" id="KW-1185">Reference proteome</keyword>
<protein>
    <submittedName>
        <fullName evidence="2">Uncharacterized protein</fullName>
    </submittedName>
</protein>
<accession>A0A3N2CTP4</accession>
<dbReference type="EMBL" id="RKHO01000001">
    <property type="protein sequence ID" value="ROR90909.1"/>
    <property type="molecule type" value="Genomic_DNA"/>
</dbReference>
<evidence type="ECO:0000313" key="3">
    <source>
        <dbReference type="Proteomes" id="UP000281738"/>
    </source>
</evidence>
<dbReference type="OrthoDB" id="5178481at2"/>
<gene>
    <name evidence="2" type="ORF">EDD33_1758</name>
</gene>
<evidence type="ECO:0000313" key="2">
    <source>
        <dbReference type="EMBL" id="ROR90909.1"/>
    </source>
</evidence>
<feature type="region of interest" description="Disordered" evidence="1">
    <location>
        <begin position="76"/>
        <end position="109"/>
    </location>
</feature>
<evidence type="ECO:0000256" key="1">
    <source>
        <dbReference type="SAM" id="MobiDB-lite"/>
    </source>
</evidence>
<name>A0A3N2CTP4_9ACTN</name>
<dbReference type="AlphaFoldDB" id="A0A3N2CTP4"/>
<dbReference type="RefSeq" id="WP_123390136.1">
    <property type="nucleotide sequence ID" value="NZ_RKHO01000001.1"/>
</dbReference>
<organism evidence="2 3">
    <name type="scientific">Nocardioides aurantiacus</name>
    <dbReference type="NCBI Taxonomy" id="86796"/>
    <lineage>
        <taxon>Bacteria</taxon>
        <taxon>Bacillati</taxon>
        <taxon>Actinomycetota</taxon>
        <taxon>Actinomycetes</taxon>
        <taxon>Propionibacteriales</taxon>
        <taxon>Nocardioidaceae</taxon>
        <taxon>Nocardioides</taxon>
    </lineage>
</organism>
<sequence>MAQDLIGSGTVLESPEHGPQLCWAVMQSNPPQGRGPDITNWDWSKVTGHESVDGTTWGDLTVVGTYAAGALTLTRPPTREPLESLQRRPDGAPPLDRAGHRAWGTPSTAADQRRVTNDELQRIAREVFAVPGAVMSAPGFRCVDLLVAHDDGTLQRELDQRYQPGIVRVTSALQTY</sequence>
<dbReference type="Proteomes" id="UP000281738">
    <property type="component" value="Unassembled WGS sequence"/>
</dbReference>
<comment type="caution">
    <text evidence="2">The sequence shown here is derived from an EMBL/GenBank/DDBJ whole genome shotgun (WGS) entry which is preliminary data.</text>
</comment>
<proteinExistence type="predicted"/>
<reference evidence="2 3" key="1">
    <citation type="submission" date="2018-11" db="EMBL/GenBank/DDBJ databases">
        <title>Sequencing the genomes of 1000 actinobacteria strains.</title>
        <authorList>
            <person name="Klenk H.-P."/>
        </authorList>
    </citation>
    <scope>NUCLEOTIDE SEQUENCE [LARGE SCALE GENOMIC DNA]</scope>
    <source>
        <strain evidence="2 3">DSM 12652</strain>
    </source>
</reference>
<feature type="compositionally biased region" description="Basic and acidic residues" evidence="1">
    <location>
        <begin position="77"/>
        <end position="90"/>
    </location>
</feature>